<evidence type="ECO:0000313" key="4">
    <source>
        <dbReference type="EMBL" id="AKU89759.1"/>
    </source>
</evidence>
<gene>
    <name evidence="4" type="ORF">AKJ08_0146</name>
</gene>
<keyword evidence="2" id="KW-0456">Lyase</keyword>
<dbReference type="InterPro" id="IPR004647">
    <property type="entry name" value="Fe-S_hydro-lyase_TtdB-typ_cat"/>
</dbReference>
<dbReference type="AlphaFoldDB" id="A0A0K1P9J1"/>
<reference evidence="4 5" key="1">
    <citation type="submission" date="2015-08" db="EMBL/GenBank/DDBJ databases">
        <authorList>
            <person name="Babu N.S."/>
            <person name="Beckwith C.J."/>
            <person name="Beseler K.G."/>
            <person name="Brison A."/>
            <person name="Carone J.V."/>
            <person name="Caskin T.P."/>
            <person name="Diamond M."/>
            <person name="Durham M.E."/>
            <person name="Foxe J.M."/>
            <person name="Go M."/>
            <person name="Henderson B.A."/>
            <person name="Jones I.B."/>
            <person name="McGettigan J.A."/>
            <person name="Micheletti S.J."/>
            <person name="Nasrallah M.E."/>
            <person name="Ortiz D."/>
            <person name="Piller C.R."/>
            <person name="Privatt S.R."/>
            <person name="Schneider S.L."/>
            <person name="Sharp S."/>
            <person name="Smith T.C."/>
            <person name="Stanton J.D."/>
            <person name="Ullery H.E."/>
            <person name="Wilson R.J."/>
            <person name="Serrano M.G."/>
            <person name="Buck G."/>
            <person name="Lee V."/>
            <person name="Wang Y."/>
            <person name="Carvalho R."/>
            <person name="Voegtly L."/>
            <person name="Shi R."/>
            <person name="Duckworth R."/>
            <person name="Johnson A."/>
            <person name="Loviza R."/>
            <person name="Walstead R."/>
            <person name="Shah Z."/>
            <person name="Kiflezghi M."/>
            <person name="Wade K."/>
            <person name="Ball S.L."/>
            <person name="Bradley K.W."/>
            <person name="Asai D.J."/>
            <person name="Bowman C.A."/>
            <person name="Russell D.A."/>
            <person name="Pope W.H."/>
            <person name="Jacobs-Sera D."/>
            <person name="Hendrix R.W."/>
            <person name="Hatfull G.F."/>
        </authorList>
    </citation>
    <scope>NUCLEOTIDE SEQUENCE [LARGE SCALE GENOMIC DNA]</scope>
    <source>
        <strain evidence="4 5">DSM 27710</strain>
    </source>
</reference>
<dbReference type="SUPFAM" id="SSF117457">
    <property type="entry name" value="FumA C-terminal domain-like"/>
    <property type="match status" value="1"/>
</dbReference>
<evidence type="ECO:0000259" key="3">
    <source>
        <dbReference type="Pfam" id="PF05683"/>
    </source>
</evidence>
<protein>
    <submittedName>
        <fullName evidence="4">Fumarate hydratase class I, aerobic</fullName>
    </submittedName>
</protein>
<evidence type="ECO:0000313" key="5">
    <source>
        <dbReference type="Proteomes" id="UP000055590"/>
    </source>
</evidence>
<dbReference type="KEGG" id="vin:AKJ08_0146"/>
<dbReference type="InterPro" id="IPR036660">
    <property type="entry name" value="Fe-S_hydroAse_TtdB_cat_sf"/>
</dbReference>
<dbReference type="PANTHER" id="PTHR43351:SF2">
    <property type="entry name" value="L(+)-TARTRATE DEHYDRATASE SUBUNIT BETA-RELATED"/>
    <property type="match status" value="1"/>
</dbReference>
<dbReference type="Proteomes" id="UP000055590">
    <property type="component" value="Chromosome"/>
</dbReference>
<dbReference type="PANTHER" id="PTHR43351">
    <property type="entry name" value="L(+)-TARTRATE DEHYDRATASE SUBUNIT BETA"/>
    <property type="match status" value="1"/>
</dbReference>
<comment type="similarity">
    <text evidence="1">Belongs to the class-I fumarase family.</text>
</comment>
<dbReference type="NCBIfam" id="TIGR00723">
    <property type="entry name" value="ttdB_fumA_fumB"/>
    <property type="match status" value="1"/>
</dbReference>
<dbReference type="RefSeq" id="WP_050724307.1">
    <property type="nucleotide sequence ID" value="NZ_CP012332.1"/>
</dbReference>
<dbReference type="EMBL" id="CP012332">
    <property type="protein sequence ID" value="AKU89759.1"/>
    <property type="molecule type" value="Genomic_DNA"/>
</dbReference>
<dbReference type="OrthoDB" id="9798978at2"/>
<evidence type="ECO:0000256" key="2">
    <source>
        <dbReference type="ARBA" id="ARBA00023239"/>
    </source>
</evidence>
<dbReference type="GO" id="GO:0016836">
    <property type="term" value="F:hydro-lyase activity"/>
    <property type="evidence" value="ECO:0007669"/>
    <property type="project" value="InterPro"/>
</dbReference>
<accession>A0A0K1P9J1</accession>
<dbReference type="Gene3D" id="3.20.130.10">
    <property type="entry name" value="Fe-S hydro-lyase, tartrate dehydratase beta-type, catalytic domain"/>
    <property type="match status" value="1"/>
</dbReference>
<evidence type="ECO:0000256" key="1">
    <source>
        <dbReference type="ARBA" id="ARBA00008876"/>
    </source>
</evidence>
<keyword evidence="5" id="KW-1185">Reference proteome</keyword>
<sequence>MPKKIELPITESAIRELRIGDEVEISGPMVLGRDAAHKHLVKAFDPEFDRLARDRFLYHCGPVVSRTADGGYRFVAAGPTTSIREEPYEAQVIEQYGVRGVIGKGGMGPRTLEAMRKHGCVYLHAIGGLAVVLAEKVVKVHGAHMLDELGVPEAMWSIEVKDFPCVITMDSHGGSLHETMFAQSRDAAQALMEQGLAAPKVSAAKRQG</sequence>
<name>A0A0K1P9J1_9BACT</name>
<dbReference type="STRING" id="1391653.AKJ08_0146"/>
<dbReference type="Pfam" id="PF05683">
    <property type="entry name" value="Fumerase_C"/>
    <property type="match status" value="1"/>
</dbReference>
<proteinExistence type="inferred from homology"/>
<organism evidence="4 5">
    <name type="scientific">Vulgatibacter incomptus</name>
    <dbReference type="NCBI Taxonomy" id="1391653"/>
    <lineage>
        <taxon>Bacteria</taxon>
        <taxon>Pseudomonadati</taxon>
        <taxon>Myxococcota</taxon>
        <taxon>Myxococcia</taxon>
        <taxon>Myxococcales</taxon>
        <taxon>Cystobacterineae</taxon>
        <taxon>Vulgatibacteraceae</taxon>
        <taxon>Vulgatibacter</taxon>
    </lineage>
</organism>
<feature type="domain" description="Fe-S hydro-lyase tartrate dehydratase beta-type catalytic" evidence="3">
    <location>
        <begin position="8"/>
        <end position="179"/>
    </location>
</feature>
<dbReference type="PATRIC" id="fig|1391653.3.peg.154"/>